<comment type="subcellular location">
    <subcellularLocation>
        <location evidence="1">Cytoplasm</location>
    </subcellularLocation>
</comment>
<dbReference type="EMBL" id="FNDN01000023">
    <property type="protein sequence ID" value="SDJ31665.1"/>
    <property type="molecule type" value="Genomic_DNA"/>
</dbReference>
<keyword evidence="3" id="KW-0963">Cytoplasm</keyword>
<protein>
    <submittedName>
        <fullName evidence="5">EspG family protein</fullName>
    </submittedName>
</protein>
<evidence type="ECO:0000256" key="3">
    <source>
        <dbReference type="ARBA" id="ARBA00022490"/>
    </source>
</evidence>
<dbReference type="OrthoDB" id="4532341at2"/>
<evidence type="ECO:0000256" key="1">
    <source>
        <dbReference type="ARBA" id="ARBA00004496"/>
    </source>
</evidence>
<keyword evidence="4" id="KW-0143">Chaperone</keyword>
<dbReference type="RefSeq" id="WP_072740242.1">
    <property type="nucleotide sequence ID" value="NZ_CP048813.1"/>
</dbReference>
<evidence type="ECO:0000256" key="4">
    <source>
        <dbReference type="ARBA" id="ARBA00023186"/>
    </source>
</evidence>
<evidence type="ECO:0000313" key="5">
    <source>
        <dbReference type="EMBL" id="SDJ31665.1"/>
    </source>
</evidence>
<keyword evidence="6" id="KW-1185">Reference proteome</keyword>
<comment type="similarity">
    <text evidence="2">Belongs to the EspG family.</text>
</comment>
<organism evidence="5 6">
    <name type="scientific">Rhodococcus triatomae</name>
    <dbReference type="NCBI Taxonomy" id="300028"/>
    <lineage>
        <taxon>Bacteria</taxon>
        <taxon>Bacillati</taxon>
        <taxon>Actinomycetota</taxon>
        <taxon>Actinomycetes</taxon>
        <taxon>Mycobacteriales</taxon>
        <taxon>Nocardiaceae</taxon>
        <taxon>Rhodococcus</taxon>
    </lineage>
</organism>
<reference evidence="5 6" key="1">
    <citation type="submission" date="2016-10" db="EMBL/GenBank/DDBJ databases">
        <authorList>
            <person name="de Groot N.N."/>
        </authorList>
    </citation>
    <scope>NUCLEOTIDE SEQUENCE [LARGE SCALE GENOMIC DNA]</scope>
    <source>
        <strain evidence="5 6">DSM 44892</strain>
    </source>
</reference>
<dbReference type="InterPro" id="IPR025734">
    <property type="entry name" value="EspG"/>
</dbReference>
<dbReference type="Pfam" id="PF14011">
    <property type="entry name" value="ESX-1_EspG"/>
    <property type="match status" value="1"/>
</dbReference>
<name>A0A1G8SSB2_9NOCA</name>
<accession>A0A1G8SSB2</accession>
<gene>
    <name evidence="5" type="ORF">SAMN05444695_12324</name>
</gene>
<sequence>MTGRQWSFTAHEFALLWEDEIRRDRLPYPVMYRNTAPTLDAYRIERDEARESVREKVDEPLLRTLGVLAQPRIRIEVSGFRDVAGEQGVRVRAHAGIGDKIGVVVSQDPGPTDRIGGDVRVHAVPPSATPALLAGCLPARNPGRLKGVRLHSSEIAYDPDRSFLQAAGISSPREQYRAFFERERDGLGRIEAFYGPAYDWRPTDDGLHISWMDYVGDGRYMVRREEEIRAVAADPARMAAGIRQLIARVEARVGVR</sequence>
<proteinExistence type="inferred from homology"/>
<dbReference type="AlphaFoldDB" id="A0A1G8SSB2"/>
<evidence type="ECO:0000256" key="2">
    <source>
        <dbReference type="ARBA" id="ARBA00006411"/>
    </source>
</evidence>
<dbReference type="Proteomes" id="UP000183263">
    <property type="component" value="Unassembled WGS sequence"/>
</dbReference>
<evidence type="ECO:0000313" key="6">
    <source>
        <dbReference type="Proteomes" id="UP000183263"/>
    </source>
</evidence>